<evidence type="ECO:0000313" key="2">
    <source>
        <dbReference type="EMBL" id="TCS87866.1"/>
    </source>
</evidence>
<organism evidence="2 3">
    <name type="scientific">Anseongella ginsenosidimutans</name>
    <dbReference type="NCBI Taxonomy" id="496056"/>
    <lineage>
        <taxon>Bacteria</taxon>
        <taxon>Pseudomonadati</taxon>
        <taxon>Bacteroidota</taxon>
        <taxon>Sphingobacteriia</taxon>
        <taxon>Sphingobacteriales</taxon>
        <taxon>Sphingobacteriaceae</taxon>
        <taxon>Anseongella</taxon>
    </lineage>
</organism>
<reference evidence="2 3" key="1">
    <citation type="submission" date="2019-03" db="EMBL/GenBank/DDBJ databases">
        <title>Genomic Encyclopedia of Type Strains, Phase IV (KMG-IV): sequencing the most valuable type-strain genomes for metagenomic binning, comparative biology and taxonomic classification.</title>
        <authorList>
            <person name="Goeker M."/>
        </authorList>
    </citation>
    <scope>NUCLEOTIDE SEQUENCE [LARGE SCALE GENOMIC DNA]</scope>
    <source>
        <strain evidence="2 3">DSM 21100</strain>
    </source>
</reference>
<keyword evidence="1" id="KW-0732">Signal</keyword>
<proteinExistence type="predicted"/>
<dbReference type="OrthoDB" id="1150971at2"/>
<evidence type="ECO:0008006" key="4">
    <source>
        <dbReference type="Google" id="ProtNLM"/>
    </source>
</evidence>
<feature type="signal peptide" evidence="1">
    <location>
        <begin position="1"/>
        <end position="20"/>
    </location>
</feature>
<comment type="caution">
    <text evidence="2">The sequence shown here is derived from an EMBL/GenBank/DDBJ whole genome shotgun (WGS) entry which is preliminary data.</text>
</comment>
<gene>
    <name evidence="2" type="ORF">EDD80_104217</name>
</gene>
<dbReference type="Proteomes" id="UP000295807">
    <property type="component" value="Unassembled WGS sequence"/>
</dbReference>
<keyword evidence="3" id="KW-1185">Reference proteome</keyword>
<dbReference type="EMBL" id="SMAD01000004">
    <property type="protein sequence ID" value="TCS87866.1"/>
    <property type="molecule type" value="Genomic_DNA"/>
</dbReference>
<dbReference type="AlphaFoldDB" id="A0A4R3KST8"/>
<accession>A0A4R3KST8</accession>
<feature type="chain" id="PRO_5020403686" description="Sel1 repeat family protein" evidence="1">
    <location>
        <begin position="21"/>
        <end position="216"/>
    </location>
</feature>
<protein>
    <recommendedName>
        <fullName evidence="4">Sel1 repeat family protein</fullName>
    </recommendedName>
</protein>
<dbReference type="RefSeq" id="WP_132128945.1">
    <property type="nucleotide sequence ID" value="NZ_CP042432.1"/>
</dbReference>
<evidence type="ECO:0000313" key="3">
    <source>
        <dbReference type="Proteomes" id="UP000295807"/>
    </source>
</evidence>
<evidence type="ECO:0000256" key="1">
    <source>
        <dbReference type="SAM" id="SignalP"/>
    </source>
</evidence>
<name>A0A4R3KST8_9SPHI</name>
<sequence length="216" mass="24689">MKKLMMLLMGTLLLIPFARAQQSVPEKLQAGVTALDNASQPADYHRLETYFVRLGETDPVNWLPWYYAAFCNAQIGFIYEKDGERIEPFSNRGEQQIKKALSLLDTARQKAELAEVYVVMNRIYQSKVFINPMTYGPKYGPLAHQYLKLAQQLSPENPRVIFLDAWMKYNAPKMYGGDKEKARELAALALEKLSASAARGNAPHWGERECREILNR</sequence>